<dbReference type="Proteomes" id="UP001596058">
    <property type="component" value="Unassembled WGS sequence"/>
</dbReference>
<gene>
    <name evidence="1" type="ORF">ACFPZ3_21190</name>
</gene>
<evidence type="ECO:0000313" key="2">
    <source>
        <dbReference type="Proteomes" id="UP001596058"/>
    </source>
</evidence>
<name>A0ABW1CKU1_9ACTN</name>
<accession>A0ABW1CKU1</accession>
<sequence>MGILPPLLDAAKSETLDLPKQTLTEAEQQQLDQLPSDGDTT</sequence>
<dbReference type="RefSeq" id="WP_379515903.1">
    <property type="nucleotide sequence ID" value="NZ_JBHSPA010000025.1"/>
</dbReference>
<comment type="caution">
    <text evidence="1">The sequence shown here is derived from an EMBL/GenBank/DDBJ whole genome shotgun (WGS) entry which is preliminary data.</text>
</comment>
<proteinExistence type="predicted"/>
<evidence type="ECO:0000313" key="1">
    <source>
        <dbReference type="EMBL" id="MFC5826389.1"/>
    </source>
</evidence>
<dbReference type="EMBL" id="JBHSPA010000025">
    <property type="protein sequence ID" value="MFC5826389.1"/>
    <property type="molecule type" value="Genomic_DNA"/>
</dbReference>
<organism evidence="1 2">
    <name type="scientific">Nonomuraea insulae</name>
    <dbReference type="NCBI Taxonomy" id="1616787"/>
    <lineage>
        <taxon>Bacteria</taxon>
        <taxon>Bacillati</taxon>
        <taxon>Actinomycetota</taxon>
        <taxon>Actinomycetes</taxon>
        <taxon>Streptosporangiales</taxon>
        <taxon>Streptosporangiaceae</taxon>
        <taxon>Nonomuraea</taxon>
    </lineage>
</organism>
<keyword evidence="2" id="KW-1185">Reference proteome</keyword>
<reference evidence="2" key="1">
    <citation type="journal article" date="2019" name="Int. J. Syst. Evol. Microbiol.">
        <title>The Global Catalogue of Microorganisms (GCM) 10K type strain sequencing project: providing services to taxonomists for standard genome sequencing and annotation.</title>
        <authorList>
            <consortium name="The Broad Institute Genomics Platform"/>
            <consortium name="The Broad Institute Genome Sequencing Center for Infectious Disease"/>
            <person name="Wu L."/>
            <person name="Ma J."/>
        </authorList>
    </citation>
    <scope>NUCLEOTIDE SEQUENCE [LARGE SCALE GENOMIC DNA]</scope>
    <source>
        <strain evidence="2">CCUG 53903</strain>
    </source>
</reference>
<protein>
    <submittedName>
        <fullName evidence="1">Uncharacterized protein</fullName>
    </submittedName>
</protein>